<protein>
    <submittedName>
        <fullName evidence="2">Uncharacterized membrane-anchored protein YjiN, DUF445 family</fullName>
    </submittedName>
</protein>
<reference evidence="2 3" key="1">
    <citation type="submission" date="2016-10" db="EMBL/GenBank/DDBJ databases">
        <authorList>
            <person name="de Groot N.N."/>
        </authorList>
    </citation>
    <scope>NUCLEOTIDE SEQUENCE [LARGE SCALE GENOMIC DNA]</scope>
    <source>
        <strain evidence="2 3">DSM 10495</strain>
    </source>
</reference>
<accession>A0A1H4JJT4</accession>
<dbReference type="EMBL" id="FNSN01000003">
    <property type="protein sequence ID" value="SEB46245.1"/>
    <property type="molecule type" value="Genomic_DNA"/>
</dbReference>
<keyword evidence="1" id="KW-1133">Transmembrane helix</keyword>
<dbReference type="GO" id="GO:0005886">
    <property type="term" value="C:plasma membrane"/>
    <property type="evidence" value="ECO:0007669"/>
    <property type="project" value="TreeGrafter"/>
</dbReference>
<feature type="transmembrane region" description="Helical" evidence="1">
    <location>
        <begin position="418"/>
        <end position="439"/>
    </location>
</feature>
<evidence type="ECO:0000313" key="3">
    <source>
        <dbReference type="Proteomes" id="UP000182652"/>
    </source>
</evidence>
<dbReference type="AlphaFoldDB" id="A0A1H4JJT4"/>
<dbReference type="Proteomes" id="UP000182652">
    <property type="component" value="Unassembled WGS sequence"/>
</dbReference>
<name>A0A1H4JJT4_9MICC</name>
<feature type="transmembrane region" description="Helical" evidence="1">
    <location>
        <begin position="57"/>
        <end position="83"/>
    </location>
</feature>
<dbReference type="RefSeq" id="WP_066216699.1">
    <property type="nucleotide sequence ID" value="NZ_FNSN01000003.1"/>
</dbReference>
<evidence type="ECO:0000313" key="2">
    <source>
        <dbReference type="EMBL" id="SEB46245.1"/>
    </source>
</evidence>
<dbReference type="PANTHER" id="PTHR38442">
    <property type="entry name" value="INNER MEMBRANE PROTEIN-RELATED"/>
    <property type="match status" value="1"/>
</dbReference>
<keyword evidence="1" id="KW-0472">Membrane</keyword>
<dbReference type="InterPro" id="IPR007383">
    <property type="entry name" value="DUF445"/>
</dbReference>
<feature type="transmembrane region" description="Helical" evidence="1">
    <location>
        <begin position="33"/>
        <end position="51"/>
    </location>
</feature>
<sequence length="440" mass="47971">MDVNTAPISRDSGTLPSPGDAAKAAALARMKGIALALLIALAVVFGVSFALQHQYPWLAYVRAAAEGGMVGALADWFAVTALFRHPMGLKIPHTAIIPRKKDQIGASLGDFVGTNFLSEDVIRTKLAATDLARSVGRWLSGTRDDGAPTTGPTGADRIAKEGAAAIRGLFTVLRDDDVQAVVEALVRKHVVDPPWGPPVGRLAERVFDEGHHRHLVDLLIDRAADWVGRNHETVNRLVSDRSPLWVPGFVDSLVGDKVYIELAKFVKGIQADPDHQVRQAIDTYLKELAQDLQHDPAMIERAEGIKAQILGDPQVRDIAGRTWETVKKALLDAVDDPQSELYQRFVSAIRDFGRRLVDDPELAAKVNTWVADIAAYVVSNYRDQITGLITDTVERWDAEETSQKIELQVGRDLQFIRINGTVVGSLAGLLIFTVATLLLG</sequence>
<keyword evidence="3" id="KW-1185">Reference proteome</keyword>
<keyword evidence="1" id="KW-0812">Transmembrane</keyword>
<evidence type="ECO:0000256" key="1">
    <source>
        <dbReference type="SAM" id="Phobius"/>
    </source>
</evidence>
<dbReference type="PANTHER" id="PTHR38442:SF1">
    <property type="entry name" value="INNER MEMBRANE PROTEIN"/>
    <property type="match status" value="1"/>
</dbReference>
<gene>
    <name evidence="2" type="ORF">SAMN04489745_0211</name>
</gene>
<dbReference type="Pfam" id="PF04286">
    <property type="entry name" value="DUF445"/>
    <property type="match status" value="1"/>
</dbReference>
<organism evidence="2 3">
    <name type="scientific">Arthrobacter woluwensis</name>
    <dbReference type="NCBI Taxonomy" id="156980"/>
    <lineage>
        <taxon>Bacteria</taxon>
        <taxon>Bacillati</taxon>
        <taxon>Actinomycetota</taxon>
        <taxon>Actinomycetes</taxon>
        <taxon>Micrococcales</taxon>
        <taxon>Micrococcaceae</taxon>
        <taxon>Arthrobacter</taxon>
    </lineage>
</organism>
<proteinExistence type="predicted"/>